<keyword evidence="3" id="KW-0963">Cytoplasm</keyword>
<dbReference type="EMBL" id="FR824085">
    <property type="protein sequence ID" value="CCA17784.1"/>
    <property type="molecule type" value="Genomic_DNA"/>
</dbReference>
<evidence type="ECO:0000313" key="11">
    <source>
        <dbReference type="EMBL" id="CCA17784.1"/>
    </source>
</evidence>
<evidence type="ECO:0000256" key="10">
    <source>
        <dbReference type="SAM" id="Coils"/>
    </source>
</evidence>
<evidence type="ECO:0000256" key="3">
    <source>
        <dbReference type="ARBA" id="ARBA00022490"/>
    </source>
</evidence>
<protein>
    <submittedName>
        <fullName evidence="11">AlNc14C40G3429 protein</fullName>
    </submittedName>
</protein>
<dbReference type="GO" id="GO:0070652">
    <property type="term" value="C:HAUS complex"/>
    <property type="evidence" value="ECO:0007669"/>
    <property type="project" value="InterPro"/>
</dbReference>
<dbReference type="InterPro" id="IPR026243">
    <property type="entry name" value="HAUS1"/>
</dbReference>
<dbReference type="AlphaFoldDB" id="F0W9H0"/>
<evidence type="ECO:0000256" key="9">
    <source>
        <dbReference type="ARBA" id="ARBA00023306"/>
    </source>
</evidence>
<evidence type="ECO:0000256" key="7">
    <source>
        <dbReference type="ARBA" id="ARBA00023054"/>
    </source>
</evidence>
<dbReference type="HOGENOM" id="CLU_1144299_0_0_1"/>
<gene>
    <name evidence="11" type="primary">AlNc14C40G3429</name>
    <name evidence="11" type="ORF">ALNC14_039270</name>
</gene>
<evidence type="ECO:0000256" key="4">
    <source>
        <dbReference type="ARBA" id="ARBA00022618"/>
    </source>
</evidence>
<evidence type="ECO:0000256" key="1">
    <source>
        <dbReference type="ARBA" id="ARBA00004186"/>
    </source>
</evidence>
<comment type="subcellular location">
    <subcellularLocation>
        <location evidence="1">Cytoplasm</location>
        <location evidence="1">Cytoskeleton</location>
        <location evidence="1">Spindle</location>
    </subcellularLocation>
</comment>
<evidence type="ECO:0000256" key="5">
    <source>
        <dbReference type="ARBA" id="ARBA00022701"/>
    </source>
</evidence>
<feature type="coiled-coil region" evidence="10">
    <location>
        <begin position="183"/>
        <end position="241"/>
    </location>
</feature>
<proteinExistence type="inferred from homology"/>
<dbReference type="PANTHER" id="PTHR31570:SF1">
    <property type="entry name" value="HAUS AUGMIN-LIKE COMPLEX SUBUNIT 1"/>
    <property type="match status" value="1"/>
</dbReference>
<keyword evidence="5" id="KW-0493">Microtubule</keyword>
<dbReference type="GO" id="GO:0005829">
    <property type="term" value="C:cytosol"/>
    <property type="evidence" value="ECO:0007669"/>
    <property type="project" value="TreeGrafter"/>
</dbReference>
<reference evidence="11" key="1">
    <citation type="journal article" date="2011" name="PLoS Biol.">
        <title>Gene gain and loss during evolution of obligate parasitism in the white rust pathogen of Arabidopsis thaliana.</title>
        <authorList>
            <person name="Kemen E."/>
            <person name="Gardiner A."/>
            <person name="Schultz-Larsen T."/>
            <person name="Kemen A.C."/>
            <person name="Balmuth A.L."/>
            <person name="Robert-Seilaniantz A."/>
            <person name="Bailey K."/>
            <person name="Holub E."/>
            <person name="Studholme D.J."/>
            <person name="Maclean D."/>
            <person name="Jones J.D."/>
        </authorList>
    </citation>
    <scope>NUCLEOTIDE SEQUENCE</scope>
</reference>
<sequence>MEQMASWVEAEYEADTELKREILREMGIEEEHLSINGRLYLRILTETATLLQLKDVHTSSYLTAITDLEERVGRGEEQALELQIQMEQRLIQQRRIQADLERLHAAKEHLELASQEREAMEHSLTMEKRCDEAGMELDAKQNELLALENSLKQLGFHEIASRYIDISSLPLLTSLCSCDHDTIVQLENELNMKEHAIQELRQQLQEFQGLPLDLDQAKSELARATEELRGLELQFDQKIQEMI</sequence>
<dbReference type="GO" id="GO:0005874">
    <property type="term" value="C:microtubule"/>
    <property type="evidence" value="ECO:0007669"/>
    <property type="project" value="UniProtKB-KW"/>
</dbReference>
<keyword evidence="8" id="KW-0206">Cytoskeleton</keyword>
<keyword evidence="6" id="KW-0498">Mitosis</keyword>
<organism evidence="11">
    <name type="scientific">Albugo laibachii Nc14</name>
    <dbReference type="NCBI Taxonomy" id="890382"/>
    <lineage>
        <taxon>Eukaryota</taxon>
        <taxon>Sar</taxon>
        <taxon>Stramenopiles</taxon>
        <taxon>Oomycota</taxon>
        <taxon>Peronosporomycetes</taxon>
        <taxon>Albuginales</taxon>
        <taxon>Albuginaceae</taxon>
        <taxon>Albugo</taxon>
    </lineage>
</organism>
<accession>F0W9H0</accession>
<dbReference type="PANTHER" id="PTHR31570">
    <property type="entry name" value="HAUS AUGMIN-LIKE COMPLEX SUBUNIT 1"/>
    <property type="match status" value="1"/>
</dbReference>
<keyword evidence="4" id="KW-0132">Cell division</keyword>
<evidence type="ECO:0000256" key="2">
    <source>
        <dbReference type="ARBA" id="ARBA00005479"/>
    </source>
</evidence>
<dbReference type="GO" id="GO:0005819">
    <property type="term" value="C:spindle"/>
    <property type="evidence" value="ECO:0007669"/>
    <property type="project" value="UniProtKB-SubCell"/>
</dbReference>
<name>F0W9H0_9STRA</name>
<feature type="coiled-coil region" evidence="10">
    <location>
        <begin position="65"/>
        <end position="150"/>
    </location>
</feature>
<keyword evidence="9" id="KW-0131">Cell cycle</keyword>
<dbReference type="Pfam" id="PF25762">
    <property type="entry name" value="HAUS1"/>
    <property type="match status" value="1"/>
</dbReference>
<dbReference type="GO" id="GO:0051301">
    <property type="term" value="P:cell division"/>
    <property type="evidence" value="ECO:0007669"/>
    <property type="project" value="UniProtKB-KW"/>
</dbReference>
<evidence type="ECO:0000256" key="8">
    <source>
        <dbReference type="ARBA" id="ARBA00023212"/>
    </source>
</evidence>
<reference evidence="11" key="2">
    <citation type="submission" date="2011-02" db="EMBL/GenBank/DDBJ databases">
        <authorList>
            <person name="MacLean D."/>
        </authorList>
    </citation>
    <scope>NUCLEOTIDE SEQUENCE</scope>
</reference>
<comment type="similarity">
    <text evidence="2">Belongs to the HAUS1 family.</text>
</comment>
<dbReference type="GO" id="GO:0051225">
    <property type="term" value="P:spindle assembly"/>
    <property type="evidence" value="ECO:0007669"/>
    <property type="project" value="InterPro"/>
</dbReference>
<evidence type="ECO:0000256" key="6">
    <source>
        <dbReference type="ARBA" id="ARBA00022776"/>
    </source>
</evidence>
<keyword evidence="7 10" id="KW-0175">Coiled coil</keyword>